<accession>A0A3P7JIV1</accession>
<sequence>MTFHRPFWKDAPTHMHMDKSMDIERIASFYLSNPAFRRTEYNKERCENEDYQDFRGTRIIQIYVERGFPLEIPCYSCLKNQTGLTTVFYMLPSRNFLADIDLHERRERMSSGKTLNVATPVNTWLLHQIKNHQKSKANIYDAQFVFGASRAAGGHAWGDAQRILADDSGHLQIDISWEDWSCCSACCCSVALCGLYANEKKCNEIDSYRTRKGLLSVFILDPNKKVEPNDKLPFELNRMLRLTPYRERGIAVFSSLLLRHPRLREDFYDAFLKGAMEYIFEMSGQTFADYNGVGLYLEKQDCSGMEQKKNCSALAACRGEIVREPPRPAEEEIPVDPCADLPMISLSISESSSSFRFEQNTSYRLRLDGLDMETMKSVAYFMCSI</sequence>
<evidence type="ECO:0000313" key="1">
    <source>
        <dbReference type="EMBL" id="VDM78264.1"/>
    </source>
</evidence>
<evidence type="ECO:0000313" key="2">
    <source>
        <dbReference type="Proteomes" id="UP000270094"/>
    </source>
</evidence>
<dbReference type="AlphaFoldDB" id="A0A3P7JIV1"/>
<protein>
    <submittedName>
        <fullName evidence="1">Uncharacterized protein</fullName>
    </submittedName>
</protein>
<dbReference type="OrthoDB" id="5867197at2759"/>
<organism evidence="1 2">
    <name type="scientific">Strongylus vulgaris</name>
    <name type="common">Blood worm</name>
    <dbReference type="NCBI Taxonomy" id="40348"/>
    <lineage>
        <taxon>Eukaryota</taxon>
        <taxon>Metazoa</taxon>
        <taxon>Ecdysozoa</taxon>
        <taxon>Nematoda</taxon>
        <taxon>Chromadorea</taxon>
        <taxon>Rhabditida</taxon>
        <taxon>Rhabditina</taxon>
        <taxon>Rhabditomorpha</taxon>
        <taxon>Strongyloidea</taxon>
        <taxon>Strongylidae</taxon>
        <taxon>Strongylus</taxon>
    </lineage>
</organism>
<name>A0A3P7JIV1_STRVU</name>
<keyword evidence="2" id="KW-1185">Reference proteome</keyword>
<proteinExistence type="predicted"/>
<dbReference type="EMBL" id="UYYB01101433">
    <property type="protein sequence ID" value="VDM78264.1"/>
    <property type="molecule type" value="Genomic_DNA"/>
</dbReference>
<gene>
    <name evidence="1" type="ORF">SVUK_LOCUS13262</name>
</gene>
<dbReference type="Proteomes" id="UP000270094">
    <property type="component" value="Unassembled WGS sequence"/>
</dbReference>
<reference evidence="1 2" key="1">
    <citation type="submission" date="2018-11" db="EMBL/GenBank/DDBJ databases">
        <authorList>
            <consortium name="Pathogen Informatics"/>
        </authorList>
    </citation>
    <scope>NUCLEOTIDE SEQUENCE [LARGE SCALE GENOMIC DNA]</scope>
</reference>